<protein>
    <submittedName>
        <fullName evidence="1">Uncharacterized protein</fullName>
    </submittedName>
</protein>
<dbReference type="InterPro" id="IPR012332">
    <property type="entry name" value="Autotransporter_pectin_lyase_C"/>
</dbReference>
<gene>
    <name evidence="1" type="ORF">PDESU_03444</name>
</gene>
<evidence type="ECO:0000313" key="1">
    <source>
        <dbReference type="EMBL" id="VGO14874.1"/>
    </source>
</evidence>
<keyword evidence="2" id="KW-1185">Reference proteome</keyword>
<dbReference type="EMBL" id="CAAHFG010000002">
    <property type="protein sequence ID" value="VGO14874.1"/>
    <property type="molecule type" value="Genomic_DNA"/>
</dbReference>
<name>A0A6C2U621_PONDE</name>
<proteinExistence type="predicted"/>
<evidence type="ECO:0000313" key="2">
    <source>
        <dbReference type="Proteomes" id="UP000366872"/>
    </source>
</evidence>
<dbReference type="Gene3D" id="2.160.20.20">
    <property type="match status" value="1"/>
</dbReference>
<dbReference type="SUPFAM" id="SSF51126">
    <property type="entry name" value="Pectin lyase-like"/>
    <property type="match status" value="1"/>
</dbReference>
<organism evidence="1 2">
    <name type="scientific">Pontiella desulfatans</name>
    <dbReference type="NCBI Taxonomy" id="2750659"/>
    <lineage>
        <taxon>Bacteria</taxon>
        <taxon>Pseudomonadati</taxon>
        <taxon>Kiritimatiellota</taxon>
        <taxon>Kiritimatiellia</taxon>
        <taxon>Kiritimatiellales</taxon>
        <taxon>Pontiellaceae</taxon>
        <taxon>Pontiella</taxon>
    </lineage>
</organism>
<dbReference type="InterPro" id="IPR011050">
    <property type="entry name" value="Pectin_lyase_fold/virulence"/>
</dbReference>
<sequence>MMNCSMFSYLCIAVVATMSCRAELGWTRIGGGRWNDFAGWDAKQVPSAVDSVFHTRCGGELVVDAPASMHDLSISHNDTAVLRVVEGGHLSAAGTVEVGNAGVNGVGRLQVDGGDLRISGDLEVAKFGNARQGFGVLNSGRVTVAGKTYLGSCNRAPGTVSINGGTWVQEGGTFNVARVGDGTLNMNGGTLHISSPERNPLRIGSYATGNAIINLNAGEIYTPGVMMNIGDSEDEGVSTINLNGGLLQIEGDSEALRMGDKAQIMFGAGVLRWKGDRIQELTVLIEEGRVSWPAGGASKQPECWDASWLNADGTALLYVDFNTVNAGYTTVWACAVLPPETLGLIIASVD</sequence>
<accession>A0A6C2U621</accession>
<dbReference type="RefSeq" id="WP_136080500.1">
    <property type="nucleotide sequence ID" value="NZ_CAAHFG010000002.1"/>
</dbReference>
<dbReference type="AlphaFoldDB" id="A0A6C2U621"/>
<dbReference type="Proteomes" id="UP000366872">
    <property type="component" value="Unassembled WGS sequence"/>
</dbReference>
<reference evidence="1 2" key="1">
    <citation type="submission" date="2019-04" db="EMBL/GenBank/DDBJ databases">
        <authorList>
            <person name="Van Vliet M D."/>
        </authorList>
    </citation>
    <scope>NUCLEOTIDE SEQUENCE [LARGE SCALE GENOMIC DNA]</scope>
    <source>
        <strain evidence="1 2">F1</strain>
    </source>
</reference>